<dbReference type="Proteomes" id="UP000245474">
    <property type="component" value="Unassembled WGS sequence"/>
</dbReference>
<name>A0A2U2N4B6_9GAMM</name>
<reference evidence="4 5" key="1">
    <citation type="submission" date="2018-05" db="EMBL/GenBank/DDBJ databases">
        <title>Spiribacter halobius sp. nov., a moderately halophilic bacterium isolated from marine solar saltern.</title>
        <authorList>
            <person name="Zheng W.-S."/>
            <person name="Lu D.-C."/>
            <person name="Du Z.-J."/>
        </authorList>
    </citation>
    <scope>NUCLEOTIDE SEQUENCE [LARGE SCALE GENOMIC DNA]</scope>
    <source>
        <strain evidence="4 5">E85</strain>
    </source>
</reference>
<dbReference type="InterPro" id="IPR035920">
    <property type="entry name" value="YhbY-like_sf"/>
</dbReference>
<sequence>MSLTPAQKRYLRGLGHDLHPLVRTGSAGLTDAVLAELERALADHELVKIRLLADDREQRSQYLQQVLTTTGAELVQRVGHVVLLYRPNPEKRRGRIELP</sequence>
<dbReference type="EMBL" id="QFFI01000007">
    <property type="protein sequence ID" value="PWG64075.1"/>
    <property type="molecule type" value="Genomic_DNA"/>
</dbReference>
<dbReference type="InterPro" id="IPR001890">
    <property type="entry name" value="RNA-binding_CRM"/>
</dbReference>
<gene>
    <name evidence="4" type="primary">yhbY</name>
    <name evidence="4" type="ORF">DEM34_06120</name>
</gene>
<evidence type="ECO:0000313" key="5">
    <source>
        <dbReference type="Proteomes" id="UP000245474"/>
    </source>
</evidence>
<organism evidence="4 5">
    <name type="scientific">Sediminicurvatus halobius</name>
    <dbReference type="NCBI Taxonomy" id="2182432"/>
    <lineage>
        <taxon>Bacteria</taxon>
        <taxon>Pseudomonadati</taxon>
        <taxon>Pseudomonadota</taxon>
        <taxon>Gammaproteobacteria</taxon>
        <taxon>Chromatiales</taxon>
        <taxon>Ectothiorhodospiraceae</taxon>
        <taxon>Sediminicurvatus</taxon>
    </lineage>
</organism>
<dbReference type="SUPFAM" id="SSF75471">
    <property type="entry name" value="YhbY-like"/>
    <property type="match status" value="1"/>
</dbReference>
<protein>
    <submittedName>
        <fullName evidence="4">Ribosome assembly RNA-binding protein YhbY</fullName>
    </submittedName>
</protein>
<evidence type="ECO:0000313" key="4">
    <source>
        <dbReference type="EMBL" id="PWG64075.1"/>
    </source>
</evidence>
<comment type="caution">
    <text evidence="4">The sequence shown here is derived from an EMBL/GenBank/DDBJ whole genome shotgun (WGS) entry which is preliminary data.</text>
</comment>
<evidence type="ECO:0000259" key="3">
    <source>
        <dbReference type="PROSITE" id="PS51295"/>
    </source>
</evidence>
<accession>A0A2U2N4B6</accession>
<dbReference type="SMART" id="SM01103">
    <property type="entry name" value="CRS1_YhbY"/>
    <property type="match status" value="1"/>
</dbReference>
<proteinExistence type="predicted"/>
<dbReference type="Pfam" id="PF01985">
    <property type="entry name" value="CRS1_YhbY"/>
    <property type="match status" value="1"/>
</dbReference>
<dbReference type="RefSeq" id="WP_109677327.1">
    <property type="nucleotide sequence ID" value="NZ_CP086615.1"/>
</dbReference>
<dbReference type="AlphaFoldDB" id="A0A2U2N4B6"/>
<keyword evidence="1 2" id="KW-0694">RNA-binding</keyword>
<keyword evidence="5" id="KW-1185">Reference proteome</keyword>
<dbReference type="NCBIfam" id="TIGR00253">
    <property type="entry name" value="RNA_bind_YhbY"/>
    <property type="match status" value="1"/>
</dbReference>
<dbReference type="PANTHER" id="PTHR40065:SF3">
    <property type="entry name" value="RNA-BINDING PROTEIN YHBY"/>
    <property type="match status" value="1"/>
</dbReference>
<evidence type="ECO:0000256" key="2">
    <source>
        <dbReference type="PROSITE-ProRule" id="PRU00626"/>
    </source>
</evidence>
<dbReference type="Gene3D" id="3.30.110.60">
    <property type="entry name" value="YhbY-like"/>
    <property type="match status" value="1"/>
</dbReference>
<dbReference type="InterPro" id="IPR051925">
    <property type="entry name" value="RNA-binding_domain"/>
</dbReference>
<dbReference type="InterPro" id="IPR017924">
    <property type="entry name" value="RNA-binding_YhbY"/>
</dbReference>
<dbReference type="OrthoDB" id="9797519at2"/>
<evidence type="ECO:0000256" key="1">
    <source>
        <dbReference type="ARBA" id="ARBA00022884"/>
    </source>
</evidence>
<feature type="domain" description="CRM" evidence="3">
    <location>
        <begin position="1"/>
        <end position="97"/>
    </location>
</feature>
<dbReference type="PANTHER" id="PTHR40065">
    <property type="entry name" value="RNA-BINDING PROTEIN YHBY"/>
    <property type="match status" value="1"/>
</dbReference>
<dbReference type="GO" id="GO:0003723">
    <property type="term" value="F:RNA binding"/>
    <property type="evidence" value="ECO:0007669"/>
    <property type="project" value="UniProtKB-UniRule"/>
</dbReference>
<dbReference type="PROSITE" id="PS51295">
    <property type="entry name" value="CRM"/>
    <property type="match status" value="1"/>
</dbReference>